<evidence type="ECO:0000256" key="8">
    <source>
        <dbReference type="ARBA" id="ARBA00023170"/>
    </source>
</evidence>
<comment type="caution">
    <text evidence="15">The sequence shown here is derived from an EMBL/GenBank/DDBJ whole genome shotgun (WGS) entry which is preliminary data.</text>
</comment>
<evidence type="ECO:0000256" key="4">
    <source>
        <dbReference type="ARBA" id="ARBA00022692"/>
    </source>
</evidence>
<evidence type="ECO:0000313" key="15">
    <source>
        <dbReference type="EMBL" id="GAU07397.1"/>
    </source>
</evidence>
<evidence type="ECO:0000256" key="11">
    <source>
        <dbReference type="RuleBase" id="RU003357"/>
    </source>
</evidence>
<evidence type="ECO:0000256" key="12">
    <source>
        <dbReference type="SAM" id="SignalP"/>
    </source>
</evidence>
<dbReference type="PANTHER" id="PTHR30069">
    <property type="entry name" value="TONB-DEPENDENT OUTER MEMBRANE RECEPTOR"/>
    <property type="match status" value="1"/>
</dbReference>
<evidence type="ECO:0000256" key="10">
    <source>
        <dbReference type="PROSITE-ProRule" id="PRU01360"/>
    </source>
</evidence>
<evidence type="ECO:0000256" key="1">
    <source>
        <dbReference type="ARBA" id="ARBA00004571"/>
    </source>
</evidence>
<dbReference type="EMBL" id="BDFE01000004">
    <property type="protein sequence ID" value="GAU07397.1"/>
    <property type="molecule type" value="Genomic_DNA"/>
</dbReference>
<dbReference type="GO" id="GO:0009279">
    <property type="term" value="C:cell outer membrane"/>
    <property type="evidence" value="ECO:0007669"/>
    <property type="project" value="UniProtKB-SubCell"/>
</dbReference>
<keyword evidence="4 10" id="KW-0812">Transmembrane</keyword>
<evidence type="ECO:0000313" key="16">
    <source>
        <dbReference type="Proteomes" id="UP000095200"/>
    </source>
</evidence>
<evidence type="ECO:0000256" key="7">
    <source>
        <dbReference type="ARBA" id="ARBA00023136"/>
    </source>
</evidence>
<evidence type="ECO:0000256" key="9">
    <source>
        <dbReference type="ARBA" id="ARBA00023237"/>
    </source>
</evidence>
<dbReference type="CDD" id="cd01347">
    <property type="entry name" value="ligand_gated_channel"/>
    <property type="match status" value="1"/>
</dbReference>
<dbReference type="Pfam" id="PF00593">
    <property type="entry name" value="TonB_dep_Rec_b-barrel"/>
    <property type="match status" value="1"/>
</dbReference>
<keyword evidence="5 12" id="KW-0732">Signal</keyword>
<keyword evidence="2 10" id="KW-0813">Transport</keyword>
<dbReference type="STRING" id="1592317.DPF_0075"/>
<evidence type="ECO:0000256" key="5">
    <source>
        <dbReference type="ARBA" id="ARBA00022729"/>
    </source>
</evidence>
<dbReference type="Pfam" id="PF07715">
    <property type="entry name" value="Plug"/>
    <property type="match status" value="1"/>
</dbReference>
<feature type="domain" description="TonB-dependent receptor plug" evidence="14">
    <location>
        <begin position="52"/>
        <end position="149"/>
    </location>
</feature>
<keyword evidence="6 11" id="KW-0798">TonB box</keyword>
<keyword evidence="3 10" id="KW-1134">Transmembrane beta strand</keyword>
<dbReference type="SUPFAM" id="SSF56935">
    <property type="entry name" value="Porins"/>
    <property type="match status" value="1"/>
</dbReference>
<dbReference type="InterPro" id="IPR037066">
    <property type="entry name" value="Plug_dom_sf"/>
</dbReference>
<dbReference type="AlphaFoldDB" id="A0A194AB42"/>
<evidence type="ECO:0000256" key="2">
    <source>
        <dbReference type="ARBA" id="ARBA00022448"/>
    </source>
</evidence>
<accession>A0A194AB42</accession>
<keyword evidence="9 10" id="KW-0998">Cell outer membrane</keyword>
<dbReference type="GO" id="GO:0044718">
    <property type="term" value="P:siderophore transmembrane transport"/>
    <property type="evidence" value="ECO:0007669"/>
    <property type="project" value="TreeGrafter"/>
</dbReference>
<proteinExistence type="inferred from homology"/>
<comment type="subcellular location">
    <subcellularLocation>
        <location evidence="1 10">Cell outer membrane</location>
        <topology evidence="1 10">Multi-pass membrane protein</topology>
    </subcellularLocation>
</comment>
<dbReference type="PANTHER" id="PTHR30069:SF29">
    <property type="entry name" value="HEMOGLOBIN AND HEMOGLOBIN-HAPTOGLOBIN-BINDING PROTEIN 1-RELATED"/>
    <property type="match status" value="1"/>
</dbReference>
<dbReference type="InterPro" id="IPR012910">
    <property type="entry name" value="Plug_dom"/>
</dbReference>
<dbReference type="Gene3D" id="2.40.170.20">
    <property type="entry name" value="TonB-dependent receptor, beta-barrel domain"/>
    <property type="match status" value="1"/>
</dbReference>
<dbReference type="InterPro" id="IPR000531">
    <property type="entry name" value="Beta-barrel_TonB"/>
</dbReference>
<dbReference type="GO" id="GO:0015344">
    <property type="term" value="F:siderophore uptake transmembrane transporter activity"/>
    <property type="evidence" value="ECO:0007669"/>
    <property type="project" value="TreeGrafter"/>
</dbReference>
<feature type="domain" description="TonB-dependent receptor-like beta-barrel" evidence="13">
    <location>
        <begin position="270"/>
        <end position="665"/>
    </location>
</feature>
<dbReference type="Gene3D" id="2.170.130.10">
    <property type="entry name" value="TonB-dependent receptor, plug domain"/>
    <property type="match status" value="1"/>
</dbReference>
<evidence type="ECO:0000259" key="13">
    <source>
        <dbReference type="Pfam" id="PF00593"/>
    </source>
</evidence>
<name>A0A194AB42_9BACT</name>
<evidence type="ECO:0000256" key="3">
    <source>
        <dbReference type="ARBA" id="ARBA00022452"/>
    </source>
</evidence>
<reference evidence="16" key="1">
    <citation type="submission" date="2016-06" db="EMBL/GenBank/DDBJ databases">
        <title>Draft genome sequence of Desulfoplanes formicivorans strain Pf12B.</title>
        <authorList>
            <person name="Watanabe M."/>
            <person name="Kojima H."/>
            <person name="Fukui M."/>
        </authorList>
    </citation>
    <scope>NUCLEOTIDE SEQUENCE [LARGE SCALE GENOMIC DNA]</scope>
    <source>
        <strain evidence="16">Pf12B</strain>
    </source>
</reference>
<dbReference type="Proteomes" id="UP000095200">
    <property type="component" value="Unassembled WGS sequence"/>
</dbReference>
<dbReference type="InterPro" id="IPR039426">
    <property type="entry name" value="TonB-dep_rcpt-like"/>
</dbReference>
<feature type="chain" id="PRO_5008262325" description="TonB-dependent receptor" evidence="12">
    <location>
        <begin position="24"/>
        <end position="691"/>
    </location>
</feature>
<evidence type="ECO:0000256" key="6">
    <source>
        <dbReference type="ARBA" id="ARBA00023077"/>
    </source>
</evidence>
<sequence length="691" mass="77674">MKQTWSCIILALIIGLMGQTAWAEDGSQAAVYNLGEMVVTGDKPGVKDMAITNDITSEEIKATNAKTVAEALQYVPGITVTTGVKNQPNISMHGFDSSKILILIDGIPYYETNYGKLDLNKIPASVVSKIEVIKGAPSVLYGANAEAGVINIITKQGTEKPWAEANVGFGENNTYIAEASHGAQIGVVNYWLSYSRQHTDGWRMSDDYDVHDGEVYHKPGNDPADKIEIEDGGFRDNSAYTTDALWTRVGLVPDEETQYFATFHYISSEYDMPANVDSVTIRNFGDEDPENFSKGFGKSDDNIDWGIDLSGKQKVNDILTVRGKLFYHNHQDVYVSYDDPVDYDDTIAHSKYKDYMAGGSLITDLDLLEWYTTRFSLHYRGDSHKERTSEKADYYDAFSYTGSVGMENEFRPIEGLTCILGASYDWFEVTKSDFLNDDGDEIDKPDTMDEFNPMVGLSYEFKDTTKLYGSIARKTRFPTLQYLYSGSSYNPDLEAEHSVNYTIGISRSLFDWLDASIEGFYSDISNWISRDYNEDGLDGDGQYQNEAEVVFSGAEINFKAYPMENLTLSLGYTYTIAKNKSDEAVTEHMVNIPKHKVDMGIDYLIPVVTTKLHLQGIYFGESYAEVPIEEGDDPEEKLHDYFILNGRVSKQFLEHFEGYVEVNNIFDKDYYSEESFPGRGRSFLVGLSAKI</sequence>
<dbReference type="InterPro" id="IPR036942">
    <property type="entry name" value="Beta-barrel_TonB_sf"/>
</dbReference>
<dbReference type="RefSeq" id="WP_069856832.1">
    <property type="nucleotide sequence ID" value="NZ_BDFE01000004.1"/>
</dbReference>
<comment type="similarity">
    <text evidence="10 11">Belongs to the TonB-dependent receptor family.</text>
</comment>
<gene>
    <name evidence="15" type="ORF">DPF_0075</name>
</gene>
<feature type="signal peptide" evidence="12">
    <location>
        <begin position="1"/>
        <end position="23"/>
    </location>
</feature>
<dbReference type="PROSITE" id="PS52016">
    <property type="entry name" value="TONB_DEPENDENT_REC_3"/>
    <property type="match status" value="1"/>
</dbReference>
<evidence type="ECO:0008006" key="17">
    <source>
        <dbReference type="Google" id="ProtNLM"/>
    </source>
</evidence>
<evidence type="ECO:0000259" key="14">
    <source>
        <dbReference type="Pfam" id="PF07715"/>
    </source>
</evidence>
<protein>
    <recommendedName>
        <fullName evidence="17">TonB-dependent receptor</fullName>
    </recommendedName>
</protein>
<organism evidence="15 16">
    <name type="scientific">Desulfoplanes formicivorans</name>
    <dbReference type="NCBI Taxonomy" id="1592317"/>
    <lineage>
        <taxon>Bacteria</taxon>
        <taxon>Pseudomonadati</taxon>
        <taxon>Thermodesulfobacteriota</taxon>
        <taxon>Desulfovibrionia</taxon>
        <taxon>Desulfovibrionales</taxon>
        <taxon>Desulfoplanaceae</taxon>
        <taxon>Desulfoplanes</taxon>
    </lineage>
</organism>
<keyword evidence="7 10" id="KW-0472">Membrane</keyword>
<keyword evidence="8" id="KW-0675">Receptor</keyword>
<keyword evidence="16" id="KW-1185">Reference proteome</keyword>